<feature type="region of interest" description="Disordered" evidence="2">
    <location>
        <begin position="82"/>
        <end position="118"/>
    </location>
</feature>
<evidence type="ECO:0000256" key="2">
    <source>
        <dbReference type="SAM" id="MobiDB-lite"/>
    </source>
</evidence>
<evidence type="ECO:0000313" key="4">
    <source>
        <dbReference type="Proteomes" id="UP000789901"/>
    </source>
</evidence>
<evidence type="ECO:0000256" key="1">
    <source>
        <dbReference type="SAM" id="Coils"/>
    </source>
</evidence>
<dbReference type="EMBL" id="CAJVQB010006112">
    <property type="protein sequence ID" value="CAG8677392.1"/>
    <property type="molecule type" value="Genomic_DNA"/>
</dbReference>
<dbReference type="InterPro" id="IPR012337">
    <property type="entry name" value="RNaseH-like_sf"/>
</dbReference>
<proteinExistence type="predicted"/>
<organism evidence="3 4">
    <name type="scientific">Gigaspora margarita</name>
    <dbReference type="NCBI Taxonomy" id="4874"/>
    <lineage>
        <taxon>Eukaryota</taxon>
        <taxon>Fungi</taxon>
        <taxon>Fungi incertae sedis</taxon>
        <taxon>Mucoromycota</taxon>
        <taxon>Glomeromycotina</taxon>
        <taxon>Glomeromycetes</taxon>
        <taxon>Diversisporales</taxon>
        <taxon>Gigasporaceae</taxon>
        <taxon>Gigaspora</taxon>
    </lineage>
</organism>
<sequence length="428" mass="50460">MSRKEINSNYRKHQKERHKTIEEELIQLRQNVLRLETQNEFLKNKIKYYQIIEIHSHNCYEGAILLKVVNFYEKLHEKSKANLEDTSNSQVNNKKIQKKSNRTKKKKNNMIDSHLKSDKHKNNVIRSENLTLSCQIILDTTNQLNEREHINIALVKAFTKANIPLEKVDKLKGGAIANSDQLRSKYLIKLYDGEVLKLQNFLQKKQISITIDETTDICNKSVVNILFSFNDKTILAKTEFITIVNSTSIAQLVMKVLQFYNIPFENLIFFISDNTAYMLKAFEIILLLIPQLRHNRCLAHVLNLVSKTWVHCRNFQFVSNIIKNIKISFVQSPAYKRRWVSFIKSYSNISTNQIILPPLPVKTRWNSWFRFVFWVNQNIVPLREFYLNEEQVNNENQTIQELVAIFKNNTNNFVFEIITIFISFNAIR</sequence>
<evidence type="ECO:0000313" key="3">
    <source>
        <dbReference type="EMBL" id="CAG8677392.1"/>
    </source>
</evidence>
<keyword evidence="4" id="KW-1185">Reference proteome</keyword>
<feature type="compositionally biased region" description="Basic residues" evidence="2">
    <location>
        <begin position="95"/>
        <end position="108"/>
    </location>
</feature>
<accession>A0ABN7UVI9</accession>
<dbReference type="Proteomes" id="UP000789901">
    <property type="component" value="Unassembled WGS sequence"/>
</dbReference>
<keyword evidence="1" id="KW-0175">Coiled coil</keyword>
<feature type="coiled-coil region" evidence="1">
    <location>
        <begin position="3"/>
        <end position="45"/>
    </location>
</feature>
<dbReference type="SUPFAM" id="SSF53098">
    <property type="entry name" value="Ribonuclease H-like"/>
    <property type="match status" value="1"/>
</dbReference>
<gene>
    <name evidence="3" type="ORF">GMARGA_LOCUS10767</name>
</gene>
<protein>
    <submittedName>
        <fullName evidence="3">540_t:CDS:1</fullName>
    </submittedName>
</protein>
<feature type="non-terminal residue" evidence="3">
    <location>
        <position position="428"/>
    </location>
</feature>
<comment type="caution">
    <text evidence="3">The sequence shown here is derived from an EMBL/GenBank/DDBJ whole genome shotgun (WGS) entry which is preliminary data.</text>
</comment>
<name>A0ABN7UVI9_GIGMA</name>
<reference evidence="3 4" key="1">
    <citation type="submission" date="2021-06" db="EMBL/GenBank/DDBJ databases">
        <authorList>
            <person name="Kallberg Y."/>
            <person name="Tangrot J."/>
            <person name="Rosling A."/>
        </authorList>
    </citation>
    <scope>NUCLEOTIDE SEQUENCE [LARGE SCALE GENOMIC DNA]</scope>
    <source>
        <strain evidence="3 4">120-4 pot B 10/14</strain>
    </source>
</reference>